<dbReference type="SUPFAM" id="SSF51658">
    <property type="entry name" value="Xylose isomerase-like"/>
    <property type="match status" value="1"/>
</dbReference>
<dbReference type="PANTHER" id="PTHR12110">
    <property type="entry name" value="HYDROXYPYRUVATE ISOMERASE"/>
    <property type="match status" value="1"/>
</dbReference>
<dbReference type="RefSeq" id="WP_289998562.1">
    <property type="nucleotide sequence ID" value="NZ_JAUEPH010000001.1"/>
</dbReference>
<feature type="domain" description="Xylose isomerase-like TIM barrel" evidence="2">
    <location>
        <begin position="55"/>
        <end position="270"/>
    </location>
</feature>
<organism evidence="3 4">
    <name type="scientific">Algoriphagus sediminis</name>
    <dbReference type="NCBI Taxonomy" id="3057113"/>
    <lineage>
        <taxon>Bacteria</taxon>
        <taxon>Pseudomonadati</taxon>
        <taxon>Bacteroidota</taxon>
        <taxon>Cytophagia</taxon>
        <taxon>Cytophagales</taxon>
        <taxon>Cyclobacteriaceae</taxon>
        <taxon>Algoriphagus</taxon>
    </lineage>
</organism>
<proteinExistence type="predicted"/>
<dbReference type="InterPro" id="IPR050312">
    <property type="entry name" value="IolE/XylAMocC-like"/>
</dbReference>
<comment type="caution">
    <text evidence="3">The sequence shown here is derived from an EMBL/GenBank/DDBJ whole genome shotgun (WGS) entry which is preliminary data.</text>
</comment>
<dbReference type="InterPro" id="IPR013022">
    <property type="entry name" value="Xyl_isomerase-like_TIM-brl"/>
</dbReference>
<evidence type="ECO:0000313" key="3">
    <source>
        <dbReference type="EMBL" id="MDN3203009.1"/>
    </source>
</evidence>
<gene>
    <name evidence="3" type="ORF">QVH07_02555</name>
</gene>
<dbReference type="InterPro" id="IPR036237">
    <property type="entry name" value="Xyl_isomerase-like_sf"/>
</dbReference>
<sequence length="273" mass="30565">MKRLTLFALALLTSLAVSAQEIALQLYSLRNELADNPGEYFEMIPTWGINALEGGGGYGYTEEEFDQMLADHDMRIIGVGADYNQLSEDLSPIIANAKRFGAKYATCYWIPHPDGPISEEELTAATDLFNEAGAKLAQEGITLLYHPHGYEFTETEDGFLIDYMFENARNFKFNMDVYWVQQGGGDPLKYMKDYPGMFPVLHMKDRQKGTADTKNGHADVETNVVLGTGDLDIKGIIKEAKKQGTEYLVIEDESSRSVAQIPQSVKFIQKHLK</sequence>
<keyword evidence="4" id="KW-1185">Reference proteome</keyword>
<evidence type="ECO:0000259" key="2">
    <source>
        <dbReference type="Pfam" id="PF01261"/>
    </source>
</evidence>
<keyword evidence="1" id="KW-0732">Signal</keyword>
<evidence type="ECO:0000313" key="4">
    <source>
        <dbReference type="Proteomes" id="UP001171916"/>
    </source>
</evidence>
<name>A0ABT7Y9X6_9BACT</name>
<keyword evidence="3" id="KW-0413">Isomerase</keyword>
<reference evidence="3" key="1">
    <citation type="submission" date="2023-06" db="EMBL/GenBank/DDBJ databases">
        <title>Robiginitalea aurantiacus sp. nov. and Algoriphagus sediminis sp. nov., isolated from coastal sediment.</title>
        <authorList>
            <person name="Zhou Z.Y."/>
            <person name="An J."/>
            <person name="Jia Y.W."/>
            <person name="Du Z.J."/>
        </authorList>
    </citation>
    <scope>NUCLEOTIDE SEQUENCE</scope>
    <source>
        <strain evidence="3">C2-7</strain>
    </source>
</reference>
<dbReference type="GO" id="GO:0016853">
    <property type="term" value="F:isomerase activity"/>
    <property type="evidence" value="ECO:0007669"/>
    <property type="project" value="UniProtKB-KW"/>
</dbReference>
<dbReference type="Pfam" id="PF01261">
    <property type="entry name" value="AP_endonuc_2"/>
    <property type="match status" value="1"/>
</dbReference>
<dbReference type="EMBL" id="JAUEPH010000001">
    <property type="protein sequence ID" value="MDN3203009.1"/>
    <property type="molecule type" value="Genomic_DNA"/>
</dbReference>
<feature type="signal peptide" evidence="1">
    <location>
        <begin position="1"/>
        <end position="19"/>
    </location>
</feature>
<protein>
    <submittedName>
        <fullName evidence="3">Sugar phosphate isomerase/epimerase</fullName>
    </submittedName>
</protein>
<accession>A0ABT7Y9X6</accession>
<evidence type="ECO:0000256" key="1">
    <source>
        <dbReference type="SAM" id="SignalP"/>
    </source>
</evidence>
<feature type="chain" id="PRO_5045841486" evidence="1">
    <location>
        <begin position="20"/>
        <end position="273"/>
    </location>
</feature>
<dbReference type="Gene3D" id="3.20.20.150">
    <property type="entry name" value="Divalent-metal-dependent TIM barrel enzymes"/>
    <property type="match status" value="1"/>
</dbReference>
<dbReference type="PANTHER" id="PTHR12110:SF41">
    <property type="entry name" value="INOSOSE DEHYDRATASE"/>
    <property type="match status" value="1"/>
</dbReference>
<dbReference type="Proteomes" id="UP001171916">
    <property type="component" value="Unassembled WGS sequence"/>
</dbReference>